<evidence type="ECO:0008006" key="4">
    <source>
        <dbReference type="Google" id="ProtNLM"/>
    </source>
</evidence>
<dbReference type="Gene3D" id="2.60.220.30">
    <property type="match status" value="1"/>
</dbReference>
<proteinExistence type="predicted"/>
<evidence type="ECO:0000256" key="1">
    <source>
        <dbReference type="SAM" id="MobiDB-lite"/>
    </source>
</evidence>
<keyword evidence="3" id="KW-1185">Reference proteome</keyword>
<sequence>MKKLLSVFLPVFLLLAACKKDPKPVDPDTEQPGKIPSDPEARPVGDPIGDPIITTVTPAGATITSEDGSFKLRIPVGAVTENIDIVVQEVVNTVQGGVGRSFQLLPHGKIFAKPVTIEFSWAGNESWVNIPEAMGIAWQDDKDFWRLVKAPVVNKAQKTVSVQTDHFSNWALLQWLQLNPVATTVTEGGQTTLSVTSYIPLAGDDLLSPLVPADGQDVTLGEGRPLPGSFIKSWAVGGVGTVKGNGGLGTYSAPATVAKPEIANVTATLKDSKRQLMVVSTVTVIPDGISFRVDGGAWINFPAHSGFDDTNFEISGMGEEGYFGISWSGGAGGFAWQRTGKTVLVFADMRTARNCTSIWYDKVLKRYTPAGGALNVSEFGGKGEMVSGSFTMSGGGVFIDNDQDPIGKSSIEGYFSVRHDL</sequence>
<reference evidence="3" key="1">
    <citation type="submission" date="2024-03" db="EMBL/GenBank/DDBJ databases">
        <title>Chitinophaga horti sp. nov., isolated from garden soil.</title>
        <authorList>
            <person name="Lee D.S."/>
            <person name="Han D.M."/>
            <person name="Baek J.H."/>
            <person name="Choi D.G."/>
            <person name="Jeon J.H."/>
            <person name="Jeon C.O."/>
        </authorList>
    </citation>
    <scope>NUCLEOTIDE SEQUENCE [LARGE SCALE GENOMIC DNA]</scope>
    <source>
        <strain evidence="3">GPA1</strain>
    </source>
</reference>
<dbReference type="EMBL" id="CP149822">
    <property type="protein sequence ID" value="WZN39553.1"/>
    <property type="molecule type" value="Genomic_DNA"/>
</dbReference>
<dbReference type="RefSeq" id="WP_341834533.1">
    <property type="nucleotide sequence ID" value="NZ_CP149822.1"/>
</dbReference>
<dbReference type="PROSITE" id="PS51257">
    <property type="entry name" value="PROKAR_LIPOPROTEIN"/>
    <property type="match status" value="1"/>
</dbReference>
<accession>A0ABZ2YIN5</accession>
<feature type="region of interest" description="Disordered" evidence="1">
    <location>
        <begin position="22"/>
        <end position="49"/>
    </location>
</feature>
<evidence type="ECO:0000313" key="3">
    <source>
        <dbReference type="Proteomes" id="UP001485459"/>
    </source>
</evidence>
<dbReference type="Proteomes" id="UP001485459">
    <property type="component" value="Chromosome"/>
</dbReference>
<gene>
    <name evidence="2" type="ORF">WJU16_16245</name>
</gene>
<organism evidence="2 3">
    <name type="scientific">Chitinophaga pollutisoli</name>
    <dbReference type="NCBI Taxonomy" id="3133966"/>
    <lineage>
        <taxon>Bacteria</taxon>
        <taxon>Pseudomonadati</taxon>
        <taxon>Bacteroidota</taxon>
        <taxon>Chitinophagia</taxon>
        <taxon>Chitinophagales</taxon>
        <taxon>Chitinophagaceae</taxon>
        <taxon>Chitinophaga</taxon>
    </lineage>
</organism>
<protein>
    <recommendedName>
        <fullName evidence="4">ZU5 domain-containing protein</fullName>
    </recommendedName>
</protein>
<name>A0ABZ2YIN5_9BACT</name>
<evidence type="ECO:0000313" key="2">
    <source>
        <dbReference type="EMBL" id="WZN39553.1"/>
    </source>
</evidence>